<evidence type="ECO:0000313" key="2">
    <source>
        <dbReference type="EMBL" id="AYB59088.1"/>
    </source>
</evidence>
<gene>
    <name evidence="2" type="ORF">C2L97_22890</name>
</gene>
<organism evidence="2">
    <name type="scientific">Ralstonia solanacearum</name>
    <name type="common">Pseudomonas solanacearum</name>
    <dbReference type="NCBI Taxonomy" id="305"/>
    <lineage>
        <taxon>Bacteria</taxon>
        <taxon>Pseudomonadati</taxon>
        <taxon>Pseudomonadota</taxon>
        <taxon>Betaproteobacteria</taxon>
        <taxon>Burkholderiales</taxon>
        <taxon>Burkholderiaceae</taxon>
        <taxon>Ralstonia</taxon>
        <taxon>Ralstonia solanacearum species complex</taxon>
    </lineage>
</organism>
<dbReference type="EMBL" id="CP026093">
    <property type="protein sequence ID" value="AYB59088.1"/>
    <property type="molecule type" value="Genomic_DNA"/>
</dbReference>
<dbReference type="AlphaFoldDB" id="A0A809E2D9"/>
<accession>A0A809E2D9</accession>
<sequence length="101" mass="10340">MLASTSLAQSVAGSYATKPDTGGARNAMCIANAPGNGVFVAIDTAYCPGPSPECFNVRIGSIGFDGTMPFAIASYDQSNNWLKPAGMLQAISPEHPVGMNA</sequence>
<protein>
    <submittedName>
        <fullName evidence="2">Uncharacterized protein</fullName>
    </submittedName>
</protein>
<feature type="region of interest" description="Disordered" evidence="1">
    <location>
        <begin position="1"/>
        <end position="23"/>
    </location>
</feature>
<geneLocation type="plasmid" evidence="2">
    <name>unnamed</name>
</geneLocation>
<keyword evidence="2" id="KW-0614">Plasmid</keyword>
<evidence type="ECO:0000256" key="1">
    <source>
        <dbReference type="SAM" id="MobiDB-lite"/>
    </source>
</evidence>
<proteinExistence type="predicted"/>
<name>A0A809E2D9_RALSL</name>
<reference evidence="2" key="1">
    <citation type="submission" date="2018-01" db="EMBL/GenBank/DDBJ databases">
        <title>Complete Genome Sequence of three strains from Ralstonia solanacearum ecotype Moko sequevar IIA-53 from Brazil.</title>
        <authorList>
            <person name="Silva J.R."/>
            <person name="Albuquerque G.M.R."/>
            <person name="Pais A.K.L."/>
            <person name="Silva A.M.F."/>
            <person name="Boiteux M.E.N.F."/>
            <person name="Souza E.B."/>
            <person name="Mariano R.L.R."/>
        </authorList>
    </citation>
    <scope>NUCLEOTIDE SEQUENCE [LARGE SCALE GENOMIC DNA]</scope>
    <source>
        <strain evidence="2">SFC</strain>
        <plasmid evidence="2">unnamed</plasmid>
    </source>
</reference>
<feature type="compositionally biased region" description="Polar residues" evidence="1">
    <location>
        <begin position="1"/>
        <end position="12"/>
    </location>
</feature>